<evidence type="ECO:0000256" key="1">
    <source>
        <dbReference type="SAM" id="Phobius"/>
    </source>
</evidence>
<protein>
    <submittedName>
        <fullName evidence="3">Uncharacterized protein LOC106468742</fullName>
    </submittedName>
</protein>
<accession>A0ABM1BLX1</accession>
<keyword evidence="1" id="KW-0472">Membrane</keyword>
<evidence type="ECO:0000313" key="2">
    <source>
        <dbReference type="Proteomes" id="UP000694941"/>
    </source>
</evidence>
<feature type="transmembrane region" description="Helical" evidence="1">
    <location>
        <begin position="21"/>
        <end position="39"/>
    </location>
</feature>
<keyword evidence="1" id="KW-1133">Transmembrane helix</keyword>
<organism evidence="2 3">
    <name type="scientific">Limulus polyphemus</name>
    <name type="common">Atlantic horseshoe crab</name>
    <dbReference type="NCBI Taxonomy" id="6850"/>
    <lineage>
        <taxon>Eukaryota</taxon>
        <taxon>Metazoa</taxon>
        <taxon>Ecdysozoa</taxon>
        <taxon>Arthropoda</taxon>
        <taxon>Chelicerata</taxon>
        <taxon>Merostomata</taxon>
        <taxon>Xiphosura</taxon>
        <taxon>Limulidae</taxon>
        <taxon>Limulus</taxon>
    </lineage>
</organism>
<sequence>MSYIKSLKGVSQKIRPINIMLTFDLLIIFFSCSMVYSIPRSRFRQLPEISQKHDMDNLWEDEQDRELELTQDIYPLVKRKDLSAVELLDYLLRSLPRKTYNRNHVRGQHFGLSR</sequence>
<keyword evidence="1" id="KW-0812">Transmembrane</keyword>
<dbReference type="Proteomes" id="UP000694941">
    <property type="component" value="Unplaced"/>
</dbReference>
<dbReference type="GeneID" id="106468742"/>
<gene>
    <name evidence="3" type="primary">LOC106468742</name>
</gene>
<keyword evidence="2" id="KW-1185">Reference proteome</keyword>
<evidence type="ECO:0000313" key="3">
    <source>
        <dbReference type="RefSeq" id="XP_013784639.1"/>
    </source>
</evidence>
<reference evidence="3" key="1">
    <citation type="submission" date="2025-08" db="UniProtKB">
        <authorList>
            <consortium name="RefSeq"/>
        </authorList>
    </citation>
    <scope>IDENTIFICATION</scope>
    <source>
        <tissue evidence="3">Muscle</tissue>
    </source>
</reference>
<proteinExistence type="predicted"/>
<name>A0ABM1BLX1_LIMPO</name>
<dbReference type="RefSeq" id="XP_013784639.1">
    <property type="nucleotide sequence ID" value="XM_013929185.1"/>
</dbReference>